<dbReference type="GeneID" id="106118316"/>
<organism evidence="5 6">
    <name type="scientific">Papilio xuthus</name>
    <name type="common">Asian swallowtail butterfly</name>
    <dbReference type="NCBI Taxonomy" id="66420"/>
    <lineage>
        <taxon>Eukaryota</taxon>
        <taxon>Metazoa</taxon>
        <taxon>Ecdysozoa</taxon>
        <taxon>Arthropoda</taxon>
        <taxon>Hexapoda</taxon>
        <taxon>Insecta</taxon>
        <taxon>Pterygota</taxon>
        <taxon>Neoptera</taxon>
        <taxon>Endopterygota</taxon>
        <taxon>Lepidoptera</taxon>
        <taxon>Glossata</taxon>
        <taxon>Ditrysia</taxon>
        <taxon>Papilionoidea</taxon>
        <taxon>Papilionidae</taxon>
        <taxon>Papilioninae</taxon>
        <taxon>Papilio</taxon>
    </lineage>
</organism>
<dbReference type="CTD" id="17236"/>
<reference evidence="5 6" key="1">
    <citation type="journal article" date="2015" name="Nat. Commun.">
        <title>Outbred genome sequencing and CRISPR/Cas9 gene editing in butterflies.</title>
        <authorList>
            <person name="Li X."/>
            <person name="Fan D."/>
            <person name="Zhang W."/>
            <person name="Liu G."/>
            <person name="Zhang L."/>
            <person name="Zhao L."/>
            <person name="Fang X."/>
            <person name="Chen L."/>
            <person name="Dong Y."/>
            <person name="Chen Y."/>
            <person name="Ding Y."/>
            <person name="Zhao R."/>
            <person name="Feng M."/>
            <person name="Zhu Y."/>
            <person name="Feng Y."/>
            <person name="Jiang X."/>
            <person name="Zhu D."/>
            <person name="Xiang H."/>
            <person name="Feng X."/>
            <person name="Li S."/>
            <person name="Wang J."/>
            <person name="Zhang G."/>
            <person name="Kronforst M.R."/>
            <person name="Wang W."/>
        </authorList>
    </citation>
    <scope>NUCLEOTIDE SEQUENCE [LARGE SCALE GENOMIC DNA]</scope>
    <source>
        <strain evidence="5">Ya'a_city_454_Px</strain>
        <tissue evidence="5">Whole body</tissue>
    </source>
</reference>
<dbReference type="InterPro" id="IPR011701">
    <property type="entry name" value="MFS"/>
</dbReference>
<dbReference type="InterPro" id="IPR036259">
    <property type="entry name" value="MFS_trans_sf"/>
</dbReference>
<dbReference type="CDD" id="cd17352">
    <property type="entry name" value="MFS_MCT_SLC16"/>
    <property type="match status" value="1"/>
</dbReference>
<dbReference type="Gene3D" id="1.20.1250.20">
    <property type="entry name" value="MFS general substrate transporter like domains"/>
    <property type="match status" value="2"/>
</dbReference>
<feature type="transmembrane region" description="Helical" evidence="3">
    <location>
        <begin position="87"/>
        <end position="105"/>
    </location>
</feature>
<feature type="transmembrane region" description="Helical" evidence="3">
    <location>
        <begin position="453"/>
        <end position="475"/>
    </location>
</feature>
<dbReference type="Pfam" id="PF07690">
    <property type="entry name" value="MFS_1"/>
    <property type="match status" value="1"/>
</dbReference>
<dbReference type="InterPro" id="IPR050327">
    <property type="entry name" value="Proton-linked_MCT"/>
</dbReference>
<evidence type="ECO:0000313" key="7">
    <source>
        <dbReference type="RefSeq" id="XP_013168408.1"/>
    </source>
</evidence>
<keyword evidence="3" id="KW-1133">Transmembrane helix</keyword>
<dbReference type="PANTHER" id="PTHR11360:SF284">
    <property type="entry name" value="EG:103B4.3 PROTEIN-RELATED"/>
    <property type="match status" value="1"/>
</dbReference>
<dbReference type="InterPro" id="IPR020846">
    <property type="entry name" value="MFS_dom"/>
</dbReference>
<feature type="transmembrane region" description="Helical" evidence="3">
    <location>
        <begin position="395"/>
        <end position="414"/>
    </location>
</feature>
<dbReference type="PROSITE" id="PS50850">
    <property type="entry name" value="MFS"/>
    <property type="match status" value="1"/>
</dbReference>
<dbReference type="SUPFAM" id="SSF103473">
    <property type="entry name" value="MFS general substrate transporter"/>
    <property type="match status" value="1"/>
</dbReference>
<gene>
    <name evidence="7" type="primary">LOC106118316</name>
    <name evidence="5" type="ORF">RR46_05914</name>
</gene>
<dbReference type="GO" id="GO:0008028">
    <property type="term" value="F:monocarboxylic acid transmembrane transporter activity"/>
    <property type="evidence" value="ECO:0007669"/>
    <property type="project" value="TreeGrafter"/>
</dbReference>
<keyword evidence="6" id="KW-1185">Reference proteome</keyword>
<feature type="region of interest" description="Disordered" evidence="2">
    <location>
        <begin position="231"/>
        <end position="267"/>
    </location>
</feature>
<proteinExistence type="predicted"/>
<feature type="transmembrane region" description="Helical" evidence="3">
    <location>
        <begin position="174"/>
        <end position="193"/>
    </location>
</feature>
<feature type="transmembrane region" description="Helical" evidence="3">
    <location>
        <begin position="487"/>
        <end position="509"/>
    </location>
</feature>
<dbReference type="GO" id="GO:0016020">
    <property type="term" value="C:membrane"/>
    <property type="evidence" value="ECO:0007669"/>
    <property type="project" value="UniProtKB-SubCell"/>
</dbReference>
<evidence type="ECO:0000256" key="1">
    <source>
        <dbReference type="ARBA" id="ARBA00004141"/>
    </source>
</evidence>
<dbReference type="AlphaFoldDB" id="A0A194PMW8"/>
<keyword evidence="3" id="KW-0472">Membrane</keyword>
<dbReference type="RefSeq" id="XP_013168408.1">
    <property type="nucleotide sequence ID" value="XM_013312954.1"/>
</dbReference>
<evidence type="ECO:0000256" key="3">
    <source>
        <dbReference type="SAM" id="Phobius"/>
    </source>
</evidence>
<keyword evidence="3" id="KW-0812">Transmembrane</keyword>
<feature type="transmembrane region" description="Helical" evidence="3">
    <location>
        <begin position="362"/>
        <end position="383"/>
    </location>
</feature>
<feature type="transmembrane region" description="Helical" evidence="3">
    <location>
        <begin position="141"/>
        <end position="162"/>
    </location>
</feature>
<feature type="transmembrane region" description="Helical" evidence="3">
    <location>
        <begin position="46"/>
        <end position="67"/>
    </location>
</feature>
<dbReference type="EMBL" id="KQ459598">
    <property type="protein sequence ID" value="KPI94662.1"/>
    <property type="molecule type" value="Genomic_DNA"/>
</dbReference>
<dbReference type="PANTHER" id="PTHR11360">
    <property type="entry name" value="MONOCARBOXYLATE TRANSPORTER"/>
    <property type="match status" value="1"/>
</dbReference>
<dbReference type="Proteomes" id="UP000694872">
    <property type="component" value="Unplaced"/>
</dbReference>
<sequence>MSHGAVKSSRNGNGVQSVHGGQGGQEEQGEASREGSQSLPPPPDGGWGWVVVFASFMIHIITDGMTYSFGVFYAEFLTYFDEGKGKTAWIVSILVGVTLSSGPISSSFVNRWGCQRVTIAGALLSAICVIASAFAGNVLTLIFTIGVGTGLGFGLIYLPAIVSVTVWFERYRSLATGIAVCGSGLGTFLFAPITSSLISNYGWRGAMAIIGALILNCIPLGLMFKAVPEPPKTPASEPMLIKSKKSPLKRSQSSENVARANGKNEENDVARLTLSQPALNKPNDLKHQSHSRHGSGIMLRPDVLYQGSMTSLARFRGTSPERVVLREPSEEPVQRCGWLPCSDEFKAALSEMLDLSLLIDPIFILFSLSNFLTSIGFYIPYVYTVPMSEKLGIENPAYLISIIGASNLVGRIILGYISDKPWVNRLLAYNLCLTIAGISTGLAMACWEFWGLALYATTFGFTIGAYVGLTSVVLVDLLGIEKLTNAFGLLLLFQGIASLIGPPFAGWLYDQLNSYAPGFYVAAGTISLSGIILFLIPIIEKRNNRTRWNQETVMEEI</sequence>
<name>A0A194PMW8_PAPXU</name>
<evidence type="ECO:0000259" key="4">
    <source>
        <dbReference type="PROSITE" id="PS50850"/>
    </source>
</evidence>
<feature type="domain" description="Major facilitator superfamily (MFS) profile" evidence="4">
    <location>
        <begin position="48"/>
        <end position="542"/>
    </location>
</feature>
<reference evidence="7" key="2">
    <citation type="submission" date="2025-04" db="UniProtKB">
        <authorList>
            <consortium name="RefSeq"/>
        </authorList>
    </citation>
    <scope>IDENTIFICATION</scope>
</reference>
<feature type="region of interest" description="Disordered" evidence="2">
    <location>
        <begin position="1"/>
        <end position="42"/>
    </location>
</feature>
<evidence type="ECO:0000256" key="2">
    <source>
        <dbReference type="SAM" id="MobiDB-lite"/>
    </source>
</evidence>
<evidence type="ECO:0000313" key="6">
    <source>
        <dbReference type="Proteomes" id="UP000053268"/>
    </source>
</evidence>
<protein>
    <submittedName>
        <fullName evidence="7">Monocarboxylate transporter 12</fullName>
    </submittedName>
    <submittedName>
        <fullName evidence="5">Monocarboxylate transporter 14</fullName>
    </submittedName>
</protein>
<feature type="transmembrane region" description="Helical" evidence="3">
    <location>
        <begin position="205"/>
        <end position="224"/>
    </location>
</feature>
<feature type="transmembrane region" description="Helical" evidence="3">
    <location>
        <begin position="426"/>
        <end position="447"/>
    </location>
</feature>
<comment type="subcellular location">
    <subcellularLocation>
        <location evidence="1">Membrane</location>
        <topology evidence="1">Multi-pass membrane protein</topology>
    </subcellularLocation>
</comment>
<dbReference type="Proteomes" id="UP000053268">
    <property type="component" value="Unassembled WGS sequence"/>
</dbReference>
<feature type="transmembrane region" description="Helical" evidence="3">
    <location>
        <begin position="117"/>
        <end position="135"/>
    </location>
</feature>
<evidence type="ECO:0000313" key="5">
    <source>
        <dbReference type="EMBL" id="KPI94662.1"/>
    </source>
</evidence>
<feature type="transmembrane region" description="Helical" evidence="3">
    <location>
        <begin position="515"/>
        <end position="539"/>
    </location>
</feature>
<accession>A0A194PMW8</accession>
<dbReference type="OrthoDB" id="6499973at2759"/>
<dbReference type="KEGG" id="pxu:106118316"/>